<dbReference type="Proteomes" id="UP001300692">
    <property type="component" value="Unassembled WGS sequence"/>
</dbReference>
<dbReference type="RefSeq" id="WP_264136641.1">
    <property type="nucleotide sequence ID" value="NZ_JAOYOD010000001.1"/>
</dbReference>
<reference evidence="1 2" key="1">
    <citation type="submission" date="2022-10" db="EMBL/GenBank/DDBJ databases">
        <title>Comparative genomics and taxonomic characterization of three novel marine species of genus Reichenbachiella exhibiting antioxidant and polysaccharide degradation activities.</title>
        <authorList>
            <person name="Muhammad N."/>
            <person name="Lee Y.-J."/>
            <person name="Ko J."/>
            <person name="Kim S.-G."/>
        </authorList>
    </citation>
    <scope>NUCLEOTIDE SEQUENCE [LARGE SCALE GENOMIC DNA]</scope>
    <source>
        <strain evidence="1 2">ABR2-5</strain>
    </source>
</reference>
<evidence type="ECO:0000313" key="2">
    <source>
        <dbReference type="Proteomes" id="UP001300692"/>
    </source>
</evidence>
<keyword evidence="2" id="KW-1185">Reference proteome</keyword>
<dbReference type="CDD" id="cd01427">
    <property type="entry name" value="HAD_like"/>
    <property type="match status" value="1"/>
</dbReference>
<sequence>MNKITIFSPNIYAGLHSYCSQKPQTLEQAIKDPLPSWNSGENKSAIISFVESVTDTASKDFVPEIERVAVFDNDGTLWSEQPLYFQLFFALDRIRDMAENHPEWQEQQPYQAILTNDMKTLSGFGMKELMEILMTSHAGMSTDEFEKFVTDWISSARHPHFDRPYTDLIFQPMLELLTYLRSNGFKTFIVSGGGIEFMRPWVEDVYGIPRDQVVGSSIKTELVMQGDNPVIIRKPSIDFIDDKEGKPVGIWRFIGRRPILCAGNSDGDLAMQQWTAAGEGPSMMLYVHHTDSEREFAYDRDSHVGKFDEALDVANNKGWKLISMKDDWKVIYPFELK</sequence>
<dbReference type="InterPro" id="IPR023214">
    <property type="entry name" value="HAD_sf"/>
</dbReference>
<name>A0ABT3CRF9_9BACT</name>
<dbReference type="InterPro" id="IPR036412">
    <property type="entry name" value="HAD-like_sf"/>
</dbReference>
<dbReference type="Pfam" id="PF12710">
    <property type="entry name" value="HAD"/>
    <property type="match status" value="1"/>
</dbReference>
<gene>
    <name evidence="1" type="ORF">N7U62_04250</name>
</gene>
<protein>
    <submittedName>
        <fullName evidence="1">Haloacid dehalogenase-like hydrolase</fullName>
    </submittedName>
</protein>
<comment type="caution">
    <text evidence="1">The sequence shown here is derived from an EMBL/GenBank/DDBJ whole genome shotgun (WGS) entry which is preliminary data.</text>
</comment>
<organism evidence="1 2">
    <name type="scientific">Reichenbachiella ulvae</name>
    <dbReference type="NCBI Taxonomy" id="2980104"/>
    <lineage>
        <taxon>Bacteria</taxon>
        <taxon>Pseudomonadati</taxon>
        <taxon>Bacteroidota</taxon>
        <taxon>Cytophagia</taxon>
        <taxon>Cytophagales</taxon>
        <taxon>Reichenbachiellaceae</taxon>
        <taxon>Reichenbachiella</taxon>
    </lineage>
</organism>
<dbReference type="Gene3D" id="3.40.50.1000">
    <property type="entry name" value="HAD superfamily/HAD-like"/>
    <property type="match status" value="1"/>
</dbReference>
<evidence type="ECO:0000313" key="1">
    <source>
        <dbReference type="EMBL" id="MCV9385858.1"/>
    </source>
</evidence>
<accession>A0ABT3CRF9</accession>
<proteinExistence type="predicted"/>
<dbReference type="EMBL" id="JAOYOD010000001">
    <property type="protein sequence ID" value="MCV9385858.1"/>
    <property type="molecule type" value="Genomic_DNA"/>
</dbReference>
<dbReference type="SUPFAM" id="SSF56784">
    <property type="entry name" value="HAD-like"/>
    <property type="match status" value="1"/>
</dbReference>